<dbReference type="Gene3D" id="2.40.50.100">
    <property type="match status" value="1"/>
</dbReference>
<dbReference type="SUPFAM" id="SSF89000">
    <property type="entry name" value="post-HMGL domain-like"/>
    <property type="match status" value="1"/>
</dbReference>
<dbReference type="InterPro" id="IPR011053">
    <property type="entry name" value="Single_hybrid_motif"/>
</dbReference>
<evidence type="ECO:0000259" key="2">
    <source>
        <dbReference type="PROSITE" id="PS50968"/>
    </source>
</evidence>
<dbReference type="GO" id="GO:0006094">
    <property type="term" value="P:gluconeogenesis"/>
    <property type="evidence" value="ECO:0007669"/>
    <property type="project" value="TreeGrafter"/>
</dbReference>
<dbReference type="Pfam" id="PF02436">
    <property type="entry name" value="PYC_OADA"/>
    <property type="match status" value="1"/>
</dbReference>
<feature type="domain" description="Lipoyl-binding" evidence="2">
    <location>
        <begin position="586"/>
        <end position="670"/>
    </location>
</feature>
<dbReference type="OrthoDB" id="9812676at2"/>
<dbReference type="PROSITE" id="PS50991">
    <property type="entry name" value="PYR_CT"/>
    <property type="match status" value="1"/>
</dbReference>
<sequence length="677" mass="76090">MKNFVFAKPGMSPKEIVQNVRALGSISFTSTGMRDAGQSDYKNRLRIHDLSTLAPFYNEMGLFSSECHGGARWHVGIMNRKETPFEELELLREKMPNVLLQTLIRETNLWGYRPYPKNVIEHVISKVDIDVWRCFSFLNDIRNMRTAAEVVLKRGRLFEPAISFTQADWTTNAYYLGVVGEIVDLCGGTDEIILCIKDMAGVGSPTRVKSLIDSIKQKYPDLVLQYHRHATDGLALPALLAAAEAGASILDVEEDSLTRFYGQAPLLSVAAYLIESGIKVHLNHESADSAVLKARDWIQHYEWAESPFKGFDYNVTMHRMPGGAFPSSFEQAQKGGFLHLMPAILKVMSLFNKIVKYFDVTPGSQITWVTCSGIVNMYAKERGEAGVNHVIDLLAKFVEEKAQKFEEMNESEQEELLTIFYNAPSDFKNLLLGGYGKLPQGWPDEWVYRSTFGDEWEEKLKSRKELSPLDAVKADDLAKLREELADQIGRSPSEEEFVLYLMHPKDCVTLIKFREEYGDAPLVLPTDVWRRGLKAPGDKVEFEYSGVPYSIERVSIGGEHEGVIHVVMRVNNQTRVFQVNTPRAKKTEIKMAKGANEIAAPINGTVWRVGNPERGGLRVGDIVHKGEEIANLEAMKMENAILAPFNAQVTEIAVKINDMVVEGQLLMALEEVEGPLH</sequence>
<evidence type="ECO:0000313" key="5">
    <source>
        <dbReference type="Proteomes" id="UP000001208"/>
    </source>
</evidence>
<reference evidence="4 5" key="1">
    <citation type="submission" date="2008-06" db="EMBL/GenBank/DDBJ databases">
        <title>Complete sequence of Chloroherpeton thalassium ATCC 35110.</title>
        <authorList>
            <consortium name="US DOE Joint Genome Institute"/>
            <person name="Lucas S."/>
            <person name="Copeland A."/>
            <person name="Lapidus A."/>
            <person name="Glavina del Rio T."/>
            <person name="Dalin E."/>
            <person name="Tice H."/>
            <person name="Bruce D."/>
            <person name="Goodwin L."/>
            <person name="Pitluck S."/>
            <person name="Schmutz J."/>
            <person name="Larimer F."/>
            <person name="Land M."/>
            <person name="Hauser L."/>
            <person name="Kyrpides N."/>
            <person name="Mikhailova N."/>
            <person name="Liu Z."/>
            <person name="Li T."/>
            <person name="Zhao F."/>
            <person name="Overmann J."/>
            <person name="Bryant D.A."/>
            <person name="Richardson P."/>
        </authorList>
    </citation>
    <scope>NUCLEOTIDE SEQUENCE [LARGE SCALE GENOMIC DNA]</scope>
    <source>
        <strain evidence="5">ATCC 35110 / GB-78</strain>
    </source>
</reference>
<dbReference type="STRING" id="517418.Ctha_2637"/>
<accession>B3QYC0</accession>
<dbReference type="GO" id="GO:0005737">
    <property type="term" value="C:cytoplasm"/>
    <property type="evidence" value="ECO:0007669"/>
    <property type="project" value="TreeGrafter"/>
</dbReference>
<dbReference type="EC" id="4.1.1.3" evidence="4"/>
<dbReference type="PROSITE" id="PS00188">
    <property type="entry name" value="BIOTIN"/>
    <property type="match status" value="1"/>
</dbReference>
<dbReference type="InterPro" id="IPR000891">
    <property type="entry name" value="PYR_CT"/>
</dbReference>
<keyword evidence="4" id="KW-0456">Lyase</keyword>
<evidence type="ECO:0000256" key="1">
    <source>
        <dbReference type="ARBA" id="ARBA00023267"/>
    </source>
</evidence>
<dbReference type="KEGG" id="cts:Ctha_2637"/>
<dbReference type="InterPro" id="IPR013785">
    <property type="entry name" value="Aldolase_TIM"/>
</dbReference>
<dbReference type="SUPFAM" id="SSF51569">
    <property type="entry name" value="Aldolase"/>
    <property type="match status" value="1"/>
</dbReference>
<dbReference type="Proteomes" id="UP000001208">
    <property type="component" value="Chromosome"/>
</dbReference>
<keyword evidence="1" id="KW-0092">Biotin</keyword>
<dbReference type="Pfam" id="PF00364">
    <property type="entry name" value="Biotin_lipoyl"/>
    <property type="match status" value="1"/>
</dbReference>
<evidence type="ECO:0000259" key="3">
    <source>
        <dbReference type="PROSITE" id="PS50991"/>
    </source>
</evidence>
<dbReference type="PANTHER" id="PTHR43778">
    <property type="entry name" value="PYRUVATE CARBOXYLASE"/>
    <property type="match status" value="1"/>
</dbReference>
<dbReference type="SUPFAM" id="SSF51230">
    <property type="entry name" value="Single hybrid motif"/>
    <property type="match status" value="1"/>
</dbReference>
<dbReference type="eggNOG" id="COG1038">
    <property type="taxonomic scope" value="Bacteria"/>
</dbReference>
<gene>
    <name evidence="4" type="ordered locus">Ctha_2637</name>
</gene>
<dbReference type="EMBL" id="CP001100">
    <property type="protein sequence ID" value="ACF15086.1"/>
    <property type="molecule type" value="Genomic_DNA"/>
</dbReference>
<dbReference type="GO" id="GO:0004736">
    <property type="term" value="F:pyruvate carboxylase activity"/>
    <property type="evidence" value="ECO:0007669"/>
    <property type="project" value="TreeGrafter"/>
</dbReference>
<protein>
    <submittedName>
        <fullName evidence="4">Oxaloacetate decarboxylase</fullName>
        <ecNumber evidence="4">4.1.1.3</ecNumber>
    </submittedName>
</protein>
<keyword evidence="5" id="KW-1185">Reference proteome</keyword>
<dbReference type="InterPro" id="IPR000089">
    <property type="entry name" value="Biotin_lipoyl"/>
</dbReference>
<dbReference type="AlphaFoldDB" id="B3QYC0"/>
<dbReference type="Pfam" id="PF00682">
    <property type="entry name" value="HMGL-like"/>
    <property type="match status" value="1"/>
</dbReference>
<organism evidence="4 5">
    <name type="scientific">Chloroherpeton thalassium (strain ATCC 35110 / GB-78)</name>
    <dbReference type="NCBI Taxonomy" id="517418"/>
    <lineage>
        <taxon>Bacteria</taxon>
        <taxon>Pseudomonadati</taxon>
        <taxon>Chlorobiota</taxon>
        <taxon>Chlorobiia</taxon>
        <taxon>Chlorobiales</taxon>
        <taxon>Chloroherpetonaceae</taxon>
        <taxon>Chloroherpeton</taxon>
    </lineage>
</organism>
<dbReference type="InterPro" id="IPR003379">
    <property type="entry name" value="Carboxylase_cons_dom"/>
</dbReference>
<dbReference type="PANTHER" id="PTHR43778:SF2">
    <property type="entry name" value="PYRUVATE CARBOXYLASE, MITOCHONDRIAL"/>
    <property type="match status" value="1"/>
</dbReference>
<dbReference type="InterPro" id="IPR001882">
    <property type="entry name" value="Biotin_BS"/>
</dbReference>
<dbReference type="RefSeq" id="WP_012501168.1">
    <property type="nucleotide sequence ID" value="NC_011026.1"/>
</dbReference>
<dbReference type="PROSITE" id="PS50968">
    <property type="entry name" value="BIOTINYL_LIPOYL"/>
    <property type="match status" value="1"/>
</dbReference>
<proteinExistence type="predicted"/>
<dbReference type="CDD" id="cd06850">
    <property type="entry name" value="biotinyl_domain"/>
    <property type="match status" value="1"/>
</dbReference>
<dbReference type="Gene3D" id="3.20.20.70">
    <property type="entry name" value="Aldolase class I"/>
    <property type="match status" value="1"/>
</dbReference>
<dbReference type="GO" id="GO:0016829">
    <property type="term" value="F:lyase activity"/>
    <property type="evidence" value="ECO:0007669"/>
    <property type="project" value="UniProtKB-KW"/>
</dbReference>
<evidence type="ECO:0000313" key="4">
    <source>
        <dbReference type="EMBL" id="ACF15086.1"/>
    </source>
</evidence>
<dbReference type="HOGENOM" id="CLU_419728_0_0_10"/>
<feature type="domain" description="Pyruvate carboxyltransferase" evidence="3">
    <location>
        <begin position="26"/>
        <end position="288"/>
    </location>
</feature>
<dbReference type="InterPro" id="IPR055268">
    <property type="entry name" value="PCB-like"/>
</dbReference>
<name>B3QYC0_CHLT3</name>